<accession>A0A6C0BUT7</accession>
<dbReference type="AlphaFoldDB" id="A0A6C0BUT7"/>
<dbReference type="EMBL" id="MN739257">
    <property type="protein sequence ID" value="QHS95802.1"/>
    <property type="molecule type" value="Genomic_DNA"/>
</dbReference>
<protein>
    <submittedName>
        <fullName evidence="1">Uncharacterized protein</fullName>
    </submittedName>
</protein>
<proteinExistence type="predicted"/>
<name>A0A6C0BUT7_9ZZZZ</name>
<sequence>MSLIILCASHLKTQQNVEQMREMLDSQMSQTKVCDVYVSYTGLSLEYDDPRVHLIKQPEPQLAQFQHYKRLVMTLWDVGIIHSENYAIFTDDDDIMEPERNAEYLRFIRPGLEVIRMNNSVVRFSMDCEINDRNTSLQSAVLKSGIVVLDYLRPREYVDLCLRGDVLLRFVDEVDGENYISDCIFNMVVHRYILNNHSKCLEVVTKKPLYYYRYSMFRGVRHKYLDELNNIP</sequence>
<reference evidence="1" key="1">
    <citation type="journal article" date="2020" name="Nature">
        <title>Giant virus diversity and host interactions through global metagenomics.</title>
        <authorList>
            <person name="Schulz F."/>
            <person name="Roux S."/>
            <person name="Paez-Espino D."/>
            <person name="Jungbluth S."/>
            <person name="Walsh D.A."/>
            <person name="Denef V.J."/>
            <person name="McMahon K.D."/>
            <person name="Konstantinidis K.T."/>
            <person name="Eloe-Fadrosh E.A."/>
            <person name="Kyrpides N.C."/>
            <person name="Woyke T."/>
        </authorList>
    </citation>
    <scope>NUCLEOTIDE SEQUENCE</scope>
    <source>
        <strain evidence="1">GVMAG-M-3300018868-6</strain>
    </source>
</reference>
<evidence type="ECO:0000313" key="1">
    <source>
        <dbReference type="EMBL" id="QHS95802.1"/>
    </source>
</evidence>
<organism evidence="1">
    <name type="scientific">viral metagenome</name>
    <dbReference type="NCBI Taxonomy" id="1070528"/>
    <lineage>
        <taxon>unclassified sequences</taxon>
        <taxon>metagenomes</taxon>
        <taxon>organismal metagenomes</taxon>
    </lineage>
</organism>